<keyword evidence="4" id="KW-0233">DNA recombination</keyword>
<dbReference type="SUPFAM" id="SSF56349">
    <property type="entry name" value="DNA breaking-rejoining enzymes"/>
    <property type="match status" value="1"/>
</dbReference>
<organism evidence="9 10">
    <name type="scientific">Shewanella piezotolerans (strain WP3 / JCM 13877)</name>
    <dbReference type="NCBI Taxonomy" id="225849"/>
    <lineage>
        <taxon>Bacteria</taxon>
        <taxon>Pseudomonadati</taxon>
        <taxon>Pseudomonadota</taxon>
        <taxon>Gammaproteobacteria</taxon>
        <taxon>Alteromonadales</taxon>
        <taxon>Shewanellaceae</taxon>
        <taxon>Shewanella</taxon>
    </lineage>
</organism>
<proteinExistence type="inferred from homology"/>
<feature type="domain" description="Tyr recombinase" evidence="7">
    <location>
        <begin position="252"/>
        <end position="449"/>
    </location>
</feature>
<name>B8CRD7_SHEPW</name>
<dbReference type="GO" id="GO:0006310">
    <property type="term" value="P:DNA recombination"/>
    <property type="evidence" value="ECO:0007669"/>
    <property type="project" value="UniProtKB-KW"/>
</dbReference>
<evidence type="ECO:0000313" key="10">
    <source>
        <dbReference type="Proteomes" id="UP000000753"/>
    </source>
</evidence>
<dbReference type="EMBL" id="CP000472">
    <property type="protein sequence ID" value="ACJ29945.1"/>
    <property type="molecule type" value="Genomic_DNA"/>
</dbReference>
<reference evidence="9 10" key="1">
    <citation type="journal article" date="2008" name="PLoS ONE">
        <title>Environmental adaptation: genomic analysis of the piezotolerant and psychrotolerant deep-sea iron reducing bacterium Shewanella piezotolerans WP3.</title>
        <authorList>
            <person name="Wang F."/>
            <person name="Wang J."/>
            <person name="Jian H."/>
            <person name="Zhang B."/>
            <person name="Li S."/>
            <person name="Wang F."/>
            <person name="Zeng X."/>
            <person name="Gao L."/>
            <person name="Bartlett D.H."/>
            <person name="Yu J."/>
            <person name="Hu S."/>
            <person name="Xiao X."/>
        </authorList>
    </citation>
    <scope>NUCLEOTIDE SEQUENCE [LARGE SCALE GENOMIC DNA]</scope>
    <source>
        <strain evidence="10">WP3 / JCM 13877</strain>
    </source>
</reference>
<dbReference type="PANTHER" id="PTHR30349">
    <property type="entry name" value="PHAGE INTEGRASE-RELATED"/>
    <property type="match status" value="1"/>
</dbReference>
<dbReference type="HOGENOM" id="CLU_022238_0_0_6"/>
<dbReference type="AlphaFoldDB" id="B8CRD7"/>
<protein>
    <submittedName>
        <fullName evidence="9">Integrase, putative</fullName>
    </submittedName>
</protein>
<dbReference type="Pfam" id="PF20172">
    <property type="entry name" value="DUF6538"/>
    <property type="match status" value="1"/>
</dbReference>
<dbReference type="PROSITE" id="PS51900">
    <property type="entry name" value="CB"/>
    <property type="match status" value="1"/>
</dbReference>
<dbReference type="GO" id="GO:0003677">
    <property type="term" value="F:DNA binding"/>
    <property type="evidence" value="ECO:0007669"/>
    <property type="project" value="UniProtKB-UniRule"/>
</dbReference>
<sequence length="451" mass="51256">MTHVPGCGSRETSKLKSNQRLISERPQVIHLVVHSMRNSLAKTPPYLFQSRHGIWYARIVVPEAQQSSLGKREIRKSLATRDRLEAVRKSWQVLSQLRSVAEGDTQDSSETVHTQACTQEALRPSKVSDATITTQSNSSHPKLPRLSQVAEEFCQEKRKQGAWSPHSEQVNRQTYKDMIGLLGDIRLEQFTLAKALEYKRHFSSKADLAVSTVNKRLTRVSALLQWAALHYGISNPMTGLSIKVSAKVKASKARDALSETKIRQLFREIPSTTEHKMPYRAWLPRLAAYTGARLGELAQLYIDDFTVIDGYPCIHIRATHPDQSIKTATSERVIPIHPKLIAMGFLQFVDKQQASGHERLFPELRKISTRGYSHQVSKWFYTFKPKLGWGERDTLHGIRHAVATQLKHKEYSSDMVAGLLGHSHGSITFDRYGKEYKIENMLKLVKALDWK</sequence>
<evidence type="ECO:0000256" key="5">
    <source>
        <dbReference type="PROSITE-ProRule" id="PRU01248"/>
    </source>
</evidence>
<dbReference type="InterPro" id="IPR011010">
    <property type="entry name" value="DNA_brk_join_enz"/>
</dbReference>
<dbReference type="GO" id="GO:0015074">
    <property type="term" value="P:DNA integration"/>
    <property type="evidence" value="ECO:0007669"/>
    <property type="project" value="UniProtKB-KW"/>
</dbReference>
<evidence type="ECO:0000259" key="7">
    <source>
        <dbReference type="PROSITE" id="PS51898"/>
    </source>
</evidence>
<evidence type="ECO:0000256" key="2">
    <source>
        <dbReference type="ARBA" id="ARBA00022908"/>
    </source>
</evidence>
<evidence type="ECO:0000256" key="6">
    <source>
        <dbReference type="SAM" id="MobiDB-lite"/>
    </source>
</evidence>
<dbReference type="Gene3D" id="1.10.443.10">
    <property type="entry name" value="Intergrase catalytic core"/>
    <property type="match status" value="1"/>
</dbReference>
<dbReference type="InterPro" id="IPR050090">
    <property type="entry name" value="Tyrosine_recombinase_XerCD"/>
</dbReference>
<gene>
    <name evidence="9" type="ordered locus">swp_3239</name>
</gene>
<feature type="compositionally biased region" description="Polar residues" evidence="6">
    <location>
        <begin position="106"/>
        <end position="118"/>
    </location>
</feature>
<dbReference type="PANTHER" id="PTHR30349:SF41">
    <property type="entry name" value="INTEGRASE_RECOMBINASE PROTEIN MJ0367-RELATED"/>
    <property type="match status" value="1"/>
</dbReference>
<accession>B8CRD7</accession>
<dbReference type="InterPro" id="IPR013762">
    <property type="entry name" value="Integrase-like_cat_sf"/>
</dbReference>
<evidence type="ECO:0000256" key="3">
    <source>
        <dbReference type="ARBA" id="ARBA00023125"/>
    </source>
</evidence>
<keyword evidence="10" id="KW-1185">Reference proteome</keyword>
<evidence type="ECO:0000313" key="9">
    <source>
        <dbReference type="EMBL" id="ACJ29945.1"/>
    </source>
</evidence>
<feature type="domain" description="Core-binding (CB)" evidence="8">
    <location>
        <begin position="144"/>
        <end position="228"/>
    </location>
</feature>
<dbReference type="InterPro" id="IPR002104">
    <property type="entry name" value="Integrase_catalytic"/>
</dbReference>
<feature type="compositionally biased region" description="Polar residues" evidence="6">
    <location>
        <begin position="128"/>
        <end position="140"/>
    </location>
</feature>
<dbReference type="InterPro" id="IPR046668">
    <property type="entry name" value="DUF6538"/>
</dbReference>
<evidence type="ECO:0000256" key="4">
    <source>
        <dbReference type="ARBA" id="ARBA00023172"/>
    </source>
</evidence>
<dbReference type="eggNOG" id="COG0582">
    <property type="taxonomic scope" value="Bacteria"/>
</dbReference>
<dbReference type="CDD" id="cd01184">
    <property type="entry name" value="INT_C_like_1"/>
    <property type="match status" value="1"/>
</dbReference>
<evidence type="ECO:0000259" key="8">
    <source>
        <dbReference type="PROSITE" id="PS51900"/>
    </source>
</evidence>
<dbReference type="PROSITE" id="PS51898">
    <property type="entry name" value="TYR_RECOMBINASE"/>
    <property type="match status" value="1"/>
</dbReference>
<dbReference type="Pfam" id="PF00589">
    <property type="entry name" value="Phage_integrase"/>
    <property type="match status" value="1"/>
</dbReference>
<comment type="similarity">
    <text evidence="1">Belongs to the 'phage' integrase family.</text>
</comment>
<dbReference type="InterPro" id="IPR010998">
    <property type="entry name" value="Integrase_recombinase_N"/>
</dbReference>
<keyword evidence="3 5" id="KW-0238">DNA-binding</keyword>
<keyword evidence="2" id="KW-0229">DNA integration</keyword>
<dbReference type="Gene3D" id="1.10.150.130">
    <property type="match status" value="1"/>
</dbReference>
<dbReference type="Proteomes" id="UP000000753">
    <property type="component" value="Chromosome"/>
</dbReference>
<dbReference type="KEGG" id="swp:swp_3239"/>
<dbReference type="InterPro" id="IPR044068">
    <property type="entry name" value="CB"/>
</dbReference>
<evidence type="ECO:0000256" key="1">
    <source>
        <dbReference type="ARBA" id="ARBA00008857"/>
    </source>
</evidence>
<feature type="region of interest" description="Disordered" evidence="6">
    <location>
        <begin position="102"/>
        <end position="143"/>
    </location>
</feature>